<dbReference type="Proteomes" id="UP000824219">
    <property type="component" value="Linkage Group LG26"/>
</dbReference>
<evidence type="ECO:0000256" key="5">
    <source>
        <dbReference type="ARBA" id="ARBA00023136"/>
    </source>
</evidence>
<evidence type="ECO:0000256" key="1">
    <source>
        <dbReference type="ARBA" id="ARBA00004370"/>
    </source>
</evidence>
<keyword evidence="6" id="KW-0325">Glycoprotein</keyword>
<dbReference type="OrthoDB" id="9329195at2759"/>
<organism evidence="7 8">
    <name type="scientific">Hemibagrus wyckioides</name>
    <dbReference type="NCBI Taxonomy" id="337641"/>
    <lineage>
        <taxon>Eukaryota</taxon>
        <taxon>Metazoa</taxon>
        <taxon>Chordata</taxon>
        <taxon>Craniata</taxon>
        <taxon>Vertebrata</taxon>
        <taxon>Euteleostomi</taxon>
        <taxon>Actinopterygii</taxon>
        <taxon>Neopterygii</taxon>
        <taxon>Teleostei</taxon>
        <taxon>Ostariophysi</taxon>
        <taxon>Siluriformes</taxon>
        <taxon>Bagridae</taxon>
        <taxon>Hemibagrus</taxon>
    </lineage>
</organism>
<comment type="similarity">
    <text evidence="2">Belongs to the mesothelin family.</text>
</comment>
<comment type="caution">
    <text evidence="7">The sequence shown here is derived from an EMBL/GenBank/DDBJ whole genome shotgun (WGS) entry which is preliminary data.</text>
</comment>
<evidence type="ECO:0000256" key="4">
    <source>
        <dbReference type="ARBA" id="ARBA00022889"/>
    </source>
</evidence>
<keyword evidence="5" id="KW-0472">Membrane</keyword>
<keyword evidence="3" id="KW-0732">Signal</keyword>
<evidence type="ECO:0000313" key="8">
    <source>
        <dbReference type="Proteomes" id="UP000824219"/>
    </source>
</evidence>
<keyword evidence="8" id="KW-1185">Reference proteome</keyword>
<evidence type="ECO:0000313" key="7">
    <source>
        <dbReference type="EMBL" id="KAG7316195.1"/>
    </source>
</evidence>
<dbReference type="PANTHER" id="PTHR23412">
    <property type="entry name" value="STEREOCILIN RELATED"/>
    <property type="match status" value="1"/>
</dbReference>
<reference evidence="7 8" key="1">
    <citation type="submission" date="2021-06" db="EMBL/GenBank/DDBJ databases">
        <title>Chromosome-level genome assembly of the red-tail catfish (Hemibagrus wyckioides).</title>
        <authorList>
            <person name="Shao F."/>
        </authorList>
    </citation>
    <scope>NUCLEOTIDE SEQUENCE [LARGE SCALE GENOMIC DNA]</scope>
    <source>
        <strain evidence="7">EC202008001</strain>
        <tissue evidence="7">Blood</tissue>
    </source>
</reference>
<protein>
    <recommendedName>
        <fullName evidence="9">Mesothelin-like protein</fullName>
    </recommendedName>
</protein>
<dbReference type="GO" id="GO:0016020">
    <property type="term" value="C:membrane"/>
    <property type="evidence" value="ECO:0007669"/>
    <property type="project" value="UniProtKB-SubCell"/>
</dbReference>
<name>A0A9D3N5U5_9TELE</name>
<dbReference type="EMBL" id="JAHKSW010000026">
    <property type="protein sequence ID" value="KAG7316195.1"/>
    <property type="molecule type" value="Genomic_DNA"/>
</dbReference>
<accession>A0A9D3N5U5</accession>
<dbReference type="InterPro" id="IPR026664">
    <property type="entry name" value="Stereocilin-rel"/>
</dbReference>
<evidence type="ECO:0000256" key="3">
    <source>
        <dbReference type="ARBA" id="ARBA00022729"/>
    </source>
</evidence>
<gene>
    <name evidence="7" type="ORF">KOW79_021061</name>
</gene>
<evidence type="ECO:0000256" key="6">
    <source>
        <dbReference type="ARBA" id="ARBA00023180"/>
    </source>
</evidence>
<dbReference type="PANTHER" id="PTHR23412:SF6">
    <property type="entry name" value="MESOTHELIN"/>
    <property type="match status" value="1"/>
</dbReference>
<dbReference type="InterPro" id="IPR010335">
    <property type="entry name" value="Mesothelin"/>
</dbReference>
<dbReference type="GO" id="GO:0009986">
    <property type="term" value="C:cell surface"/>
    <property type="evidence" value="ECO:0007669"/>
    <property type="project" value="TreeGrafter"/>
</dbReference>
<evidence type="ECO:0000256" key="2">
    <source>
        <dbReference type="ARBA" id="ARBA00011016"/>
    </source>
</evidence>
<comment type="subcellular location">
    <subcellularLocation>
        <location evidence="1">Membrane</location>
    </subcellularLocation>
</comment>
<evidence type="ECO:0008006" key="9">
    <source>
        <dbReference type="Google" id="ProtNLM"/>
    </source>
</evidence>
<dbReference type="GO" id="GO:0007160">
    <property type="term" value="P:cell-matrix adhesion"/>
    <property type="evidence" value="ECO:0007669"/>
    <property type="project" value="TreeGrafter"/>
</dbReference>
<keyword evidence="4" id="KW-0130">Cell adhesion</keyword>
<sequence>MTCASGGWKSLTVLHDLLLTMREPHFFLLLFSGVLSLGTFCTALNVTSPPHQDCIATDDSTSDFLMCVGIPSDPGAVDQQILSLKGLIDALLDVFVFMDSGLGDVPLLNVSAEVSVNSTALLQDDDVIRMWLQIRLTPLLSTISQNFLTCLGYNNFSCQTYQTVVQELSNQFSSLDSQRQQWIYSYFMQPFLSRSAPAGCVHPGDTTEDWITKNFGSFSVLAQLRDFSSINGLFNGMDVLHLLSPEQKAALMLYPESAGLNNESLGVVLGSLLNSLTPSGDVNTSVGAMWNAGFPVIYSSSPQDPLTQTVNGLMTAFNPVGSFVREFVSFTHQHDLSSMRSATLIQAMLNWTLAELAAPFKNTSSDQQMDQTMFNPTDVNSWFTHIVVPILNRYLSSDIPADLTAVFHNVFYMENSVNKTQDTCSVTLDGACGVANVMEHVAEILQCAASTNLTLTEETVTSLVLHLSSNLNTLLNQLTQTNFSSEDSPFRDILERIHDPTHVDLSDVAFVHTWFYIKLKPLLPTLTPDYLLCLSAKPFSCLTFQILVQEMSNNMFQMAENETVLVYQNFIIPFLSQQNSTGACMENSSSEWIVKNLGGFSQFATVQEMYLLHPEFNALEALDVLTLNQTAEIIVEDLPRLPDKEQLITIVFSKVLTSQPRRLQLPQLVLLISQMNTMKNNCMIYNDMFLWLHFASLSTNPETEAVILRSINTLIKATPAACVSYSGRCSITPVNGTTVCDGVNSSALLEYLNEPHNGSQLCSFNITQYACAQLSGVSTVDLATVLSCNLYGNNTISDKTWKLFILRVSPDLGPALDLLTNTTVPQSPSVPVVLDVIGDVTFSTLSPSSFMNNSFIQLWFGERLHPFLPYAPPNFLSCLSKNNFSCETYQSVVEILSGQSDAMSLQTQMSVYVYFIYPFLSSSNETAGCAVGVQSSVWLIQNFGAFARFATLSELQSLNPKVSVMEILSSLSVAQLVQVSTSPELISTPAQVTQVMDSVPESELGSFFTKLSATLTVGGASLSPMVSEAFLQEVFTRVNLGDPMMPDSEVEQWLNVRLRPFISDIQASQIPVYFSMITQRSCNISHQGVGLLNSAHSGYTIDILDAINDQLLTALKGPLLNCYSSNLSYYTFLQSYIMDFQFPSLSTFLSLMPPGRMPELVSSMSPGQMSEFLNHSSTVNQQTTLCELFNNYNQTENYLQSEPILSSALASQTLQCVWPRAISATSQADVDRWFNVVLVQYQPFLSSQMISSTQMSGASCFAFSKFVSSMGNYNFGKASFTKQDVYGTIQSYLTTANPPKCYNPEDPTLSSTAWFYQYIGVFITFITVGDLQQFGGTKLQQFTLNAQNLELFTKNNVSQDVISVYTNMLFDASPDFSVLYLPKPLWCSAPASAFTTMSQSDVVSITESLQKQCTNIEPTVSSALASNVDTLNSNTIVALGNSITGLSVGQISACSPSTLLSSLSFLSSVDGWSQSQAMAIIQSLFSIGEFKITSVESLQQLGSLLMGVPSALFSYISASSLLSALQFPSFLSDVITTPITTQEIIVNQIISLNSSPDTVVQNVPGNMTPLIPRPSLLFLSQQSATTLNQKQWTNDQAMLFFDIVADEYSDADNISFQVLQGFTCTRVQRFSTQKVKNLVRGCRRRGNKKVKLQESQLTCMYNYIKSDTVTVFSDYPADMLLYYNLSQVQPSLCQSYYSALGEADFSMFSPTLAFRRDTLLMNACQCLGISGLSVNRTQLDVMGQMVCVFNSTYILNSDPYVLEKLKLCDTLTSGQSSAVQNVLISGNTVYGAPASWNQSTLTALGDLPLYLSSNFWAYFTQKEKVRFLRTFIPVLKSRGVSRKSIYNLIIEAGNAPSSNTRSLLRFRRDTACTVGEITQVQTADASFPFGYDVNQFNVCLSVQTLKDNLATITDKAMGSDYQKVILDKLNQAYPAGISDQVLQVLGPASRAASTSDISKWNVTSIDTLSALMKSYNGDWSPEQVRAIVSRYLTGNRTLGTMELNALRGTNLCALNTNLLNTISSSSLQLADPLQLSNCSLEQKQVLFSIAQLSFNDQRLSRSTQRSTTVSANAYQLMQTYLRGADLAYVRTLSISNISMDLLTFITLQQNVVNSLTVSEVQGLLGVNVPSLKMYENNTVVHDWIIQQLQSELNMLGIGLTGGRVASMATTASAPANANATANANSTANANATTTIKPTAAGSSISASSGLQKLLLLLGVTMATLQLIH</sequence>
<dbReference type="Pfam" id="PF06060">
    <property type="entry name" value="Mesothelin"/>
    <property type="match status" value="1"/>
</dbReference>
<proteinExistence type="inferred from homology"/>